<dbReference type="Pfam" id="PF13589">
    <property type="entry name" value="HATPase_c_3"/>
    <property type="match status" value="1"/>
</dbReference>
<organism evidence="4 5">
    <name type="scientific">Monosporascus ibericus</name>
    <dbReference type="NCBI Taxonomy" id="155417"/>
    <lineage>
        <taxon>Eukaryota</taxon>
        <taxon>Fungi</taxon>
        <taxon>Dikarya</taxon>
        <taxon>Ascomycota</taxon>
        <taxon>Pezizomycotina</taxon>
        <taxon>Sordariomycetes</taxon>
        <taxon>Xylariomycetidae</taxon>
        <taxon>Xylariales</taxon>
        <taxon>Xylariales incertae sedis</taxon>
        <taxon>Monosporascus</taxon>
    </lineage>
</organism>
<feature type="region of interest" description="Disordered" evidence="2">
    <location>
        <begin position="1191"/>
        <end position="1298"/>
    </location>
</feature>
<dbReference type="OrthoDB" id="429932at2759"/>
<dbReference type="EMBL" id="QJNU01000249">
    <property type="protein sequence ID" value="RYP03655.1"/>
    <property type="molecule type" value="Genomic_DNA"/>
</dbReference>
<feature type="compositionally biased region" description="Acidic residues" evidence="2">
    <location>
        <begin position="371"/>
        <end position="381"/>
    </location>
</feature>
<dbReference type="PANTHER" id="PTHR10073">
    <property type="entry name" value="DNA MISMATCH REPAIR PROTEIN MLH, PMS, MUTL"/>
    <property type="match status" value="1"/>
</dbReference>
<dbReference type="InterPro" id="IPR038973">
    <property type="entry name" value="MutL/Mlh/Pms-like"/>
</dbReference>
<reference evidence="4 5" key="1">
    <citation type="submission" date="2018-06" db="EMBL/GenBank/DDBJ databases">
        <title>Complete Genomes of Monosporascus.</title>
        <authorList>
            <person name="Robinson A.J."/>
            <person name="Natvig D.O."/>
        </authorList>
    </citation>
    <scope>NUCLEOTIDE SEQUENCE [LARGE SCALE GENOMIC DNA]</scope>
    <source>
        <strain evidence="4 5">CBS 110550</strain>
    </source>
</reference>
<dbReference type="InterPro" id="IPR014790">
    <property type="entry name" value="MutL_C"/>
</dbReference>
<dbReference type="InterPro" id="IPR042120">
    <property type="entry name" value="MutL_C_dimsub"/>
</dbReference>
<feature type="compositionally biased region" description="Basic and acidic residues" evidence="2">
    <location>
        <begin position="382"/>
        <end position="399"/>
    </location>
</feature>
<evidence type="ECO:0000313" key="5">
    <source>
        <dbReference type="Proteomes" id="UP000293360"/>
    </source>
</evidence>
<dbReference type="GO" id="GO:0005524">
    <property type="term" value="F:ATP binding"/>
    <property type="evidence" value="ECO:0007669"/>
    <property type="project" value="InterPro"/>
</dbReference>
<dbReference type="SMART" id="SM00853">
    <property type="entry name" value="MutL_C"/>
    <property type="match status" value="1"/>
</dbReference>
<evidence type="ECO:0000256" key="1">
    <source>
        <dbReference type="ARBA" id="ARBA00006082"/>
    </source>
</evidence>
<dbReference type="PANTHER" id="PTHR10073:SF47">
    <property type="entry name" value="DNA MISMATCH REPAIR PROTEIN MLH3"/>
    <property type="match status" value="1"/>
</dbReference>
<accession>A0A4Q4TAM5</accession>
<comment type="similarity">
    <text evidence="1">Belongs to the DNA mismatch repair MutL/HexB family.</text>
</comment>
<sequence length="1465" mass="160374">MTPLPETLDLKSFQFILESDAEYRDLSRQIEMFWKPPVPGKLNMLRLFIPWDTVAKHEKLICERRDSVYTAKALQFDHVTSIQFFDTNTALPVGPEYTTPYSDTLAEDKLSMSIQRLPKEVIGQIKSSTTITSLNGVVCGLVKNSLDAEATKIAVSVDYVRGNCSVEDNGLGIPPAEFKLDGGLGKIHSRHTPSPPELRALSFNHGTRVTVRDLFGNMPVRVKQRAVSVEKGADSKDWESLKQALVALLLAWPRQVSIVLRDSKNQQAVSIRSPEPTRNRHLNGESYEVVSRVSSILQQAQLSNGAASESWVPLRASAGHMSVIGATSLVPIATRRVQFITIGVRPVSNDHGTNILYGEINKLFSSSSFGAEEEGSDIDEEEQRRRTGDGQHKPDGYTGRELRARKSVDRWPMFYINLNLEGPISHLAECDVDEMLDERQEGLNAVIDLLKAVFYEFLKRYHFRPRHFRPSKSLSLGSLETQNASGVSVSRSSTPRPGSETSRPLQQRRNTPTGDLATTRFSLARIDGTRTSRSRPNSPFDSWTRIKTGRPQRPPLDEKATLEGISTKSEGNGTERHFLDDSIWSSAPPLVDSNGKLLRPPFLDEGVPANGIDLNERVTKDDLPTQEAESRTDGATVWTNPFTKERSVIDSRTGFVVQPYHKGTKNPEATEEAIYPGPTKKLRLQTRPAPKEEKSSWLKDLLASLDNPVFQQTEPPIPVACDEAKLLGPRSNCHGCHDFTRMGSDTSGNAQGKFSKDALRRAEVIAQVDRKFILAKMSTAIADTEQATIEGYNVSLIVVIDQHAADERCRVETLMKEYFERVEFSSQDGAPDLISTQRKLEVRACAELLDKPLKFDISATDAAQLLRLSEYFRRWGIWYEVCPPPANGPMSKRGRPSQVKVQKLPPSIAERCRLEPRLLIELLRKEAWKTDEHGHSLAGPSAEPSGQSGPHWLSRLHGCPQGILDMMNSRACRSAIMFNDELSYAECVDLVWRLAACAFPFQCAHGRPSMAPLLDLGRGPVDAIGEDKPGGSFGREFKRWKARTEGLVHGNADSFFLSVITHHRQERPGRRRPFSNWVKKLANFKNSSSSSEGGRNGHFRRDHNQKSSKKRPSKNNNPYPQSGRIDVARPVQYSDPSLATAQRGQTSDPSVLQSRTSLRSSGEEGAPHTAGTMSVAPTVSTDHEATHSINAPSHMASSLAGTSRTANGGFESRKGGDSTFSSPAPSVRSLTTTLTTIQSMGPNGALNMNMNGAQSSHLNPHNSSTTQSIQFSQPFPTSSPASAIPPHLAPHSATGPPPPYNTATANNLLTDNASILTLASSSKRRRRRSMDTDASVRALAPSSLWGGSRESLPLSVLSANVDGGGSSVRITGPTTVADRSAAANERTSIYSATGIAPAEQRNSYYAGKDGASIRSGLLGHGRADSITGSAAAVGSPLAPSPREVSEETKEEEEGEKAKGSAEAAR</sequence>
<dbReference type="Proteomes" id="UP000293360">
    <property type="component" value="Unassembled WGS sequence"/>
</dbReference>
<dbReference type="SUPFAM" id="SSF118116">
    <property type="entry name" value="DNA mismatch repair protein MutL"/>
    <property type="match status" value="1"/>
</dbReference>
<proteinExistence type="inferred from homology"/>
<feature type="region of interest" description="Disordered" evidence="2">
    <location>
        <begin position="1085"/>
        <end position="1174"/>
    </location>
</feature>
<feature type="compositionally biased region" description="Polar residues" evidence="2">
    <location>
        <begin position="1218"/>
        <end position="1281"/>
    </location>
</feature>
<dbReference type="Gene3D" id="3.30.1540.20">
    <property type="entry name" value="MutL, C-terminal domain, dimerisation subdomain"/>
    <property type="match status" value="2"/>
</dbReference>
<evidence type="ECO:0000313" key="4">
    <source>
        <dbReference type="EMBL" id="RYP03655.1"/>
    </source>
</evidence>
<dbReference type="Gene3D" id="3.30.565.10">
    <property type="entry name" value="Histidine kinase-like ATPase, C-terminal domain"/>
    <property type="match status" value="2"/>
</dbReference>
<dbReference type="GO" id="GO:0006298">
    <property type="term" value="P:mismatch repair"/>
    <property type="evidence" value="ECO:0007669"/>
    <property type="project" value="InterPro"/>
</dbReference>
<feature type="compositionally biased region" description="Polar residues" evidence="2">
    <location>
        <begin position="1191"/>
        <end position="1206"/>
    </location>
</feature>
<evidence type="ECO:0000259" key="3">
    <source>
        <dbReference type="SMART" id="SM00853"/>
    </source>
</evidence>
<feature type="compositionally biased region" description="Basic residues" evidence="2">
    <location>
        <begin position="1097"/>
        <end position="1113"/>
    </location>
</feature>
<feature type="compositionally biased region" description="Polar residues" evidence="2">
    <location>
        <begin position="529"/>
        <end position="541"/>
    </location>
</feature>
<feature type="compositionally biased region" description="Polar residues" evidence="2">
    <location>
        <begin position="1134"/>
        <end position="1160"/>
    </location>
</feature>
<feature type="compositionally biased region" description="Polar residues" evidence="2">
    <location>
        <begin position="472"/>
        <end position="513"/>
    </location>
</feature>
<keyword evidence="5" id="KW-1185">Reference proteome</keyword>
<dbReference type="InterPro" id="IPR036890">
    <property type="entry name" value="HATPase_C_sf"/>
</dbReference>
<feature type="region of interest" description="Disordered" evidence="2">
    <location>
        <begin position="371"/>
        <end position="399"/>
    </location>
</feature>
<comment type="caution">
    <text evidence="4">The sequence shown here is derived from an EMBL/GenBank/DDBJ whole genome shotgun (WGS) entry which is preliminary data.</text>
</comment>
<gene>
    <name evidence="4" type="ORF">DL764_004982</name>
</gene>
<dbReference type="GO" id="GO:0032300">
    <property type="term" value="C:mismatch repair complex"/>
    <property type="evidence" value="ECO:0007669"/>
    <property type="project" value="InterPro"/>
</dbReference>
<feature type="region of interest" description="Disordered" evidence="2">
    <location>
        <begin position="472"/>
        <end position="557"/>
    </location>
</feature>
<feature type="compositionally biased region" description="Basic and acidic residues" evidence="2">
    <location>
        <begin position="1455"/>
        <end position="1465"/>
    </location>
</feature>
<evidence type="ECO:0000256" key="2">
    <source>
        <dbReference type="SAM" id="MobiDB-lite"/>
    </source>
</evidence>
<name>A0A4Q4TAM5_9PEZI</name>
<dbReference type="GO" id="GO:0140664">
    <property type="term" value="F:ATP-dependent DNA damage sensor activity"/>
    <property type="evidence" value="ECO:0007669"/>
    <property type="project" value="InterPro"/>
</dbReference>
<dbReference type="SUPFAM" id="SSF55874">
    <property type="entry name" value="ATPase domain of HSP90 chaperone/DNA topoisomerase II/histidine kinase"/>
    <property type="match status" value="1"/>
</dbReference>
<dbReference type="InterPro" id="IPR037198">
    <property type="entry name" value="MutL_C_sf"/>
</dbReference>
<feature type="region of interest" description="Disordered" evidence="2">
    <location>
        <begin position="1427"/>
        <end position="1465"/>
    </location>
</feature>
<feature type="domain" description="MutL C-terminal dimerisation" evidence="3">
    <location>
        <begin position="764"/>
        <end position="982"/>
    </location>
</feature>
<protein>
    <recommendedName>
        <fullName evidence="3">MutL C-terminal dimerisation domain-containing protein</fullName>
    </recommendedName>
</protein>
<dbReference type="GO" id="GO:0016887">
    <property type="term" value="F:ATP hydrolysis activity"/>
    <property type="evidence" value="ECO:0007669"/>
    <property type="project" value="InterPro"/>
</dbReference>
<dbReference type="STRING" id="155417.A0A4Q4TAM5"/>